<comment type="catalytic activity">
    <reaction evidence="19">
        <text>(6S)-5,6,7,8-tetrahydrofolyl-(gamma-L-Glu)(n) + L-glutamate + ATP = (6S)-5,6,7,8-tetrahydrofolyl-(gamma-L-Glu)(n+1) + ADP + phosphate + H(+)</text>
        <dbReference type="Rhea" id="RHEA:10580"/>
        <dbReference type="Rhea" id="RHEA-COMP:14738"/>
        <dbReference type="Rhea" id="RHEA-COMP:14740"/>
        <dbReference type="ChEBI" id="CHEBI:15378"/>
        <dbReference type="ChEBI" id="CHEBI:29985"/>
        <dbReference type="ChEBI" id="CHEBI:30616"/>
        <dbReference type="ChEBI" id="CHEBI:43474"/>
        <dbReference type="ChEBI" id="CHEBI:141005"/>
        <dbReference type="ChEBI" id="CHEBI:456216"/>
        <dbReference type="EC" id="6.3.2.17"/>
    </reaction>
</comment>
<dbReference type="PIRSF" id="PIRSF001563">
    <property type="entry name" value="Folylpolyglu_synth"/>
    <property type="match status" value="1"/>
</dbReference>
<dbReference type="NCBIfam" id="TIGR01499">
    <property type="entry name" value="folC"/>
    <property type="match status" value="1"/>
</dbReference>
<evidence type="ECO:0000256" key="19">
    <source>
        <dbReference type="ARBA" id="ARBA00047493"/>
    </source>
</evidence>
<keyword evidence="14" id="KW-0460">Magnesium</keyword>
<evidence type="ECO:0000256" key="9">
    <source>
        <dbReference type="ARBA" id="ARBA00019357"/>
    </source>
</evidence>
<dbReference type="Gene3D" id="3.40.1190.10">
    <property type="entry name" value="Mur-like, catalytic domain"/>
    <property type="match status" value="1"/>
</dbReference>
<dbReference type="SUPFAM" id="SSF53244">
    <property type="entry name" value="MurD-like peptide ligases, peptide-binding domain"/>
    <property type="match status" value="1"/>
</dbReference>
<dbReference type="EC" id="6.3.2.17" evidence="8"/>
<evidence type="ECO:0000256" key="20">
    <source>
        <dbReference type="ARBA" id="ARBA00047808"/>
    </source>
</evidence>
<gene>
    <name evidence="26" type="ORF">C0630_01060</name>
</gene>
<evidence type="ECO:0000256" key="5">
    <source>
        <dbReference type="ARBA" id="ARBA00008276"/>
    </source>
</evidence>
<dbReference type="Proteomes" id="UP000235015">
    <property type="component" value="Unassembled WGS sequence"/>
</dbReference>
<evidence type="ECO:0000256" key="13">
    <source>
        <dbReference type="ARBA" id="ARBA00022840"/>
    </source>
</evidence>
<dbReference type="GO" id="GO:0046872">
    <property type="term" value="F:metal ion binding"/>
    <property type="evidence" value="ECO:0007669"/>
    <property type="project" value="UniProtKB-KW"/>
</dbReference>
<dbReference type="UniPathway" id="UPA00077">
    <property type="reaction ID" value="UER00157"/>
</dbReference>
<dbReference type="GO" id="GO:0005524">
    <property type="term" value="F:ATP binding"/>
    <property type="evidence" value="ECO:0007669"/>
    <property type="project" value="UniProtKB-KW"/>
</dbReference>
<keyword evidence="13 23" id="KW-0067">ATP-binding</keyword>
<comment type="subunit">
    <text evidence="6">Monomer.</text>
</comment>
<evidence type="ECO:0000256" key="23">
    <source>
        <dbReference type="PIRNR" id="PIRNR001563"/>
    </source>
</evidence>
<comment type="pathway">
    <text evidence="4">Cofactor biosynthesis; tetrahydrofolylpolyglutamate biosynthesis.</text>
</comment>
<evidence type="ECO:0000259" key="24">
    <source>
        <dbReference type="Pfam" id="PF02875"/>
    </source>
</evidence>
<evidence type="ECO:0000313" key="26">
    <source>
        <dbReference type="EMBL" id="PLX63523.1"/>
    </source>
</evidence>
<evidence type="ECO:0000256" key="7">
    <source>
        <dbReference type="ARBA" id="ARBA00013023"/>
    </source>
</evidence>
<dbReference type="SUPFAM" id="SSF53623">
    <property type="entry name" value="MurD-like peptide ligases, catalytic domain"/>
    <property type="match status" value="1"/>
</dbReference>
<evidence type="ECO:0000256" key="17">
    <source>
        <dbReference type="ARBA" id="ARBA00030592"/>
    </source>
</evidence>
<evidence type="ECO:0000256" key="18">
    <source>
        <dbReference type="ARBA" id="ARBA00032510"/>
    </source>
</evidence>
<dbReference type="GO" id="GO:0046654">
    <property type="term" value="P:tetrahydrofolate biosynthetic process"/>
    <property type="evidence" value="ECO:0007669"/>
    <property type="project" value="UniProtKB-UniPathway"/>
</dbReference>
<keyword evidence="11" id="KW-0479">Metal-binding</keyword>
<dbReference type="RefSeq" id="WP_273437297.1">
    <property type="nucleotide sequence ID" value="NZ_CAXXYC010000003.1"/>
</dbReference>
<comment type="cofactor">
    <cofactor evidence="1">
        <name>Mg(2+)</name>
        <dbReference type="ChEBI" id="CHEBI:18420"/>
    </cofactor>
</comment>
<evidence type="ECO:0000256" key="3">
    <source>
        <dbReference type="ARBA" id="ARBA00004799"/>
    </source>
</evidence>
<keyword evidence="15" id="KW-0289">Folate biosynthesis</keyword>
<dbReference type="AlphaFoldDB" id="A0A2N6D1H7"/>
<evidence type="ECO:0000256" key="1">
    <source>
        <dbReference type="ARBA" id="ARBA00001946"/>
    </source>
</evidence>
<reference evidence="26 27" key="1">
    <citation type="submission" date="2017-11" db="EMBL/GenBank/DDBJ databases">
        <title>Genome-resolved metagenomics identifies genetic mobility, metabolic interactions, and unexpected diversity in perchlorate-reducing communities.</title>
        <authorList>
            <person name="Barnum T.P."/>
            <person name="Figueroa I.A."/>
            <person name="Carlstrom C.I."/>
            <person name="Lucas L.N."/>
            <person name="Engelbrektson A.L."/>
            <person name="Coates J.D."/>
        </authorList>
    </citation>
    <scope>NUCLEOTIDE SEQUENCE [LARGE SCALE GENOMIC DNA]</scope>
    <source>
        <strain evidence="26">BM301</strain>
    </source>
</reference>
<comment type="pathway">
    <text evidence="3">Cofactor biosynthesis; tetrahydrofolate biosynthesis; 7,8-dihydrofolate from 2-amino-4-hydroxy-6-hydroxymethyl-7,8-dihydropteridine diphosphate and 4-aminobenzoate: step 2/2.</text>
</comment>
<sequence>MRFEHLEDWLDWQSTLHPKQIELGLERVSAVWRRLHADPLACQVITVAGTNGKGSCVAFLEAMLRSASYRVGCYTSPHLVRYNERILIDGEPVPDRQLCEAFERVDQARGDSLLTYFEFGTLAALDLFASAGLDVVVLEVGLGGRLDAVNIIDPDVALITTVDIDHTDWLGQTREQIGREKAGIMRPGRPVVFAGNDIPDSIRERAEKVGAHLLLAGQDYQWRRQDQGWDWLHATHPRHSLPLPNMRGEFQLQNAAAALMALELLRNELPLDQRAVRFGLQEAQLSGRFQVVGRDPQVILDVAHNAQAAQALSDNLGDMFCHGRTIAVFSMLADKEIEQVVKIMSSRIDEWYLFPIDAVRAASLSQLEQALQAQAIEAGQRRCFDDVTAAFSAATSAAGEGDRIVVFGSFYAVGDVVKLV</sequence>
<comment type="similarity">
    <text evidence="5 23">Belongs to the folylpolyglutamate synthase family.</text>
</comment>
<dbReference type="NCBIfam" id="NF008101">
    <property type="entry name" value="PRK10846.1"/>
    <property type="match status" value="1"/>
</dbReference>
<evidence type="ECO:0000256" key="22">
    <source>
        <dbReference type="ARBA" id="ARBA00049161"/>
    </source>
</evidence>
<evidence type="ECO:0000256" key="21">
    <source>
        <dbReference type="ARBA" id="ARBA00049035"/>
    </source>
</evidence>
<evidence type="ECO:0000256" key="14">
    <source>
        <dbReference type="ARBA" id="ARBA00022842"/>
    </source>
</evidence>
<dbReference type="InterPro" id="IPR013221">
    <property type="entry name" value="Mur_ligase_cen"/>
</dbReference>
<dbReference type="FunFam" id="3.40.1190.10:FF:000004">
    <property type="entry name" value="Dihydrofolate synthase/folylpolyglutamate synthase"/>
    <property type="match status" value="1"/>
</dbReference>
<dbReference type="GO" id="GO:0005737">
    <property type="term" value="C:cytoplasm"/>
    <property type="evidence" value="ECO:0007669"/>
    <property type="project" value="TreeGrafter"/>
</dbReference>
<protein>
    <recommendedName>
        <fullName evidence="9">Dihydrofolate synthase/folylpolyglutamate synthase</fullName>
        <ecNumber evidence="7">6.3.2.12</ecNumber>
        <ecNumber evidence="8">6.3.2.17</ecNumber>
    </recommendedName>
    <alternativeName>
        <fullName evidence="18">Folylpoly-gamma-glutamate synthetase-dihydrofolate synthetase</fullName>
    </alternativeName>
    <alternativeName>
        <fullName evidence="16">Folylpolyglutamate synthetase</fullName>
    </alternativeName>
    <alternativeName>
        <fullName evidence="17">Tetrahydrofolylpolyglutamate synthase</fullName>
    </alternativeName>
</protein>
<dbReference type="InterPro" id="IPR004101">
    <property type="entry name" value="Mur_ligase_C"/>
</dbReference>
<evidence type="ECO:0000313" key="27">
    <source>
        <dbReference type="Proteomes" id="UP000235015"/>
    </source>
</evidence>
<dbReference type="InterPro" id="IPR001645">
    <property type="entry name" value="Folylpolyglutamate_synth"/>
</dbReference>
<keyword evidence="10 23" id="KW-0436">Ligase</keyword>
<dbReference type="InterPro" id="IPR036565">
    <property type="entry name" value="Mur-like_cat_sf"/>
</dbReference>
<comment type="caution">
    <text evidence="26">The sequence shown here is derived from an EMBL/GenBank/DDBJ whole genome shotgun (WGS) entry which is preliminary data.</text>
</comment>
<evidence type="ECO:0000256" key="4">
    <source>
        <dbReference type="ARBA" id="ARBA00005150"/>
    </source>
</evidence>
<keyword evidence="12 23" id="KW-0547">Nucleotide-binding</keyword>
<dbReference type="STRING" id="1111735.GCA_000428045_03334"/>
<comment type="function">
    <text evidence="2">Functions in two distinct reactions of the de novo folate biosynthetic pathway. Catalyzes the addition of a glutamate residue to dihydropteroate (7,8-dihydropteroate or H2Pte) to form dihydrofolate (7,8-dihydrofolate monoglutamate or H2Pte-Glu). Also catalyzes successive additions of L-glutamate to tetrahydrofolate or 10-formyltetrahydrofolate or 5,10-methylenetetrahydrofolate, leading to folylpolyglutamate derivatives.</text>
</comment>
<proteinExistence type="inferred from homology"/>
<dbReference type="GO" id="GO:0046656">
    <property type="term" value="P:folic acid biosynthetic process"/>
    <property type="evidence" value="ECO:0007669"/>
    <property type="project" value="UniProtKB-KW"/>
</dbReference>
<name>A0A2N6D1H7_9GAMM</name>
<dbReference type="Pfam" id="PF08245">
    <property type="entry name" value="Mur_ligase_M"/>
    <property type="match status" value="1"/>
</dbReference>
<dbReference type="GO" id="GO:0008841">
    <property type="term" value="F:dihydrofolate synthase activity"/>
    <property type="evidence" value="ECO:0007669"/>
    <property type="project" value="UniProtKB-EC"/>
</dbReference>
<organism evidence="26 27">
    <name type="scientific">Sedimenticola selenatireducens</name>
    <dbReference type="NCBI Taxonomy" id="191960"/>
    <lineage>
        <taxon>Bacteria</taxon>
        <taxon>Pseudomonadati</taxon>
        <taxon>Pseudomonadota</taxon>
        <taxon>Gammaproteobacteria</taxon>
        <taxon>Chromatiales</taxon>
        <taxon>Sedimenticolaceae</taxon>
        <taxon>Sedimenticola</taxon>
    </lineage>
</organism>
<dbReference type="PANTHER" id="PTHR11136">
    <property type="entry name" value="FOLYLPOLYGLUTAMATE SYNTHASE-RELATED"/>
    <property type="match status" value="1"/>
</dbReference>
<dbReference type="Gene3D" id="3.90.190.20">
    <property type="entry name" value="Mur ligase, C-terminal domain"/>
    <property type="match status" value="1"/>
</dbReference>
<feature type="domain" description="Mur ligase central" evidence="25">
    <location>
        <begin position="47"/>
        <end position="261"/>
    </location>
</feature>
<comment type="catalytic activity">
    <reaction evidence="20">
        <text>10-formyltetrahydrofolyl-(gamma-L-Glu)(n) + L-glutamate + ATP = 10-formyltetrahydrofolyl-(gamma-L-Glu)(n+1) + ADP + phosphate + H(+)</text>
        <dbReference type="Rhea" id="RHEA:51904"/>
        <dbReference type="Rhea" id="RHEA-COMP:13088"/>
        <dbReference type="Rhea" id="RHEA-COMP:14300"/>
        <dbReference type="ChEBI" id="CHEBI:15378"/>
        <dbReference type="ChEBI" id="CHEBI:29985"/>
        <dbReference type="ChEBI" id="CHEBI:30616"/>
        <dbReference type="ChEBI" id="CHEBI:43474"/>
        <dbReference type="ChEBI" id="CHEBI:134413"/>
        <dbReference type="ChEBI" id="CHEBI:456216"/>
        <dbReference type="EC" id="6.3.2.17"/>
    </reaction>
</comment>
<dbReference type="InterPro" id="IPR036615">
    <property type="entry name" value="Mur_ligase_C_dom_sf"/>
</dbReference>
<evidence type="ECO:0000256" key="10">
    <source>
        <dbReference type="ARBA" id="ARBA00022598"/>
    </source>
</evidence>
<evidence type="ECO:0000256" key="12">
    <source>
        <dbReference type="ARBA" id="ARBA00022741"/>
    </source>
</evidence>
<dbReference type="EC" id="6.3.2.12" evidence="7"/>
<evidence type="ECO:0000256" key="15">
    <source>
        <dbReference type="ARBA" id="ARBA00022909"/>
    </source>
</evidence>
<dbReference type="PANTHER" id="PTHR11136:SF0">
    <property type="entry name" value="DIHYDROFOLATE SYNTHETASE-RELATED"/>
    <property type="match status" value="1"/>
</dbReference>
<dbReference type="EMBL" id="PKUN01000001">
    <property type="protein sequence ID" value="PLX63523.1"/>
    <property type="molecule type" value="Genomic_DNA"/>
</dbReference>
<evidence type="ECO:0000256" key="2">
    <source>
        <dbReference type="ARBA" id="ARBA00002714"/>
    </source>
</evidence>
<feature type="domain" description="Mur ligase C-terminal" evidence="24">
    <location>
        <begin position="287"/>
        <end position="410"/>
    </location>
</feature>
<evidence type="ECO:0000259" key="25">
    <source>
        <dbReference type="Pfam" id="PF08245"/>
    </source>
</evidence>
<comment type="catalytic activity">
    <reaction evidence="21">
        <text>(6R)-5,10-methylenetetrahydrofolyl-(gamma-L-Glu)(n) + L-glutamate + ATP = (6R)-5,10-methylenetetrahydrofolyl-(gamma-L-Glu)(n+1) + ADP + phosphate + H(+)</text>
        <dbReference type="Rhea" id="RHEA:51912"/>
        <dbReference type="Rhea" id="RHEA-COMP:13257"/>
        <dbReference type="Rhea" id="RHEA-COMP:13258"/>
        <dbReference type="ChEBI" id="CHEBI:15378"/>
        <dbReference type="ChEBI" id="CHEBI:29985"/>
        <dbReference type="ChEBI" id="CHEBI:30616"/>
        <dbReference type="ChEBI" id="CHEBI:43474"/>
        <dbReference type="ChEBI" id="CHEBI:136572"/>
        <dbReference type="ChEBI" id="CHEBI:456216"/>
        <dbReference type="EC" id="6.3.2.17"/>
    </reaction>
</comment>
<evidence type="ECO:0000256" key="11">
    <source>
        <dbReference type="ARBA" id="ARBA00022723"/>
    </source>
</evidence>
<dbReference type="Pfam" id="PF02875">
    <property type="entry name" value="Mur_ligase_C"/>
    <property type="match status" value="1"/>
</dbReference>
<evidence type="ECO:0000256" key="6">
    <source>
        <dbReference type="ARBA" id="ARBA00011245"/>
    </source>
</evidence>
<dbReference type="GO" id="GO:0004326">
    <property type="term" value="F:tetrahydrofolylpolyglutamate synthase activity"/>
    <property type="evidence" value="ECO:0007669"/>
    <property type="project" value="UniProtKB-EC"/>
</dbReference>
<evidence type="ECO:0000256" key="8">
    <source>
        <dbReference type="ARBA" id="ARBA00013025"/>
    </source>
</evidence>
<accession>A0A2N6D1H7</accession>
<evidence type="ECO:0000256" key="16">
    <source>
        <dbReference type="ARBA" id="ARBA00030048"/>
    </source>
</evidence>
<comment type="catalytic activity">
    <reaction evidence="22">
        <text>7,8-dihydropteroate + L-glutamate + ATP = 7,8-dihydrofolate + ADP + phosphate + H(+)</text>
        <dbReference type="Rhea" id="RHEA:23584"/>
        <dbReference type="ChEBI" id="CHEBI:15378"/>
        <dbReference type="ChEBI" id="CHEBI:17839"/>
        <dbReference type="ChEBI" id="CHEBI:29985"/>
        <dbReference type="ChEBI" id="CHEBI:30616"/>
        <dbReference type="ChEBI" id="CHEBI:43474"/>
        <dbReference type="ChEBI" id="CHEBI:57451"/>
        <dbReference type="ChEBI" id="CHEBI:456216"/>
        <dbReference type="EC" id="6.3.2.12"/>
    </reaction>
</comment>